<accession>A0A8H7WIG0</accession>
<evidence type="ECO:0000313" key="4">
    <source>
        <dbReference type="Proteomes" id="UP000664132"/>
    </source>
</evidence>
<dbReference type="PANTHER" id="PTHR35910">
    <property type="entry name" value="2EXR DOMAIN-CONTAINING PROTEIN"/>
    <property type="match status" value="1"/>
</dbReference>
<dbReference type="Proteomes" id="UP000664132">
    <property type="component" value="Unassembled WGS sequence"/>
</dbReference>
<comment type="caution">
    <text evidence="3">The sequence shown here is derived from an EMBL/GenBank/DDBJ whole genome shotgun (WGS) entry which is preliminary data.</text>
</comment>
<dbReference type="InterPro" id="IPR045518">
    <property type="entry name" value="2EXR"/>
</dbReference>
<feature type="region of interest" description="Disordered" evidence="1">
    <location>
        <begin position="1"/>
        <end position="30"/>
    </location>
</feature>
<gene>
    <name evidence="3" type="ORF">IFR04_001476</name>
</gene>
<evidence type="ECO:0000313" key="3">
    <source>
        <dbReference type="EMBL" id="KAG4425326.1"/>
    </source>
</evidence>
<protein>
    <recommendedName>
        <fullName evidence="2">2EXR domain-containing protein</fullName>
    </recommendedName>
</protein>
<dbReference type="OrthoDB" id="3546991at2759"/>
<dbReference type="PANTHER" id="PTHR35910:SF1">
    <property type="entry name" value="2EXR DOMAIN-CONTAINING PROTEIN"/>
    <property type="match status" value="1"/>
</dbReference>
<keyword evidence="4" id="KW-1185">Reference proteome</keyword>
<feature type="domain" description="2EXR" evidence="2">
    <location>
        <begin position="140"/>
        <end position="207"/>
    </location>
</feature>
<proteinExistence type="predicted"/>
<organism evidence="3 4">
    <name type="scientific">Cadophora malorum</name>
    <dbReference type="NCBI Taxonomy" id="108018"/>
    <lineage>
        <taxon>Eukaryota</taxon>
        <taxon>Fungi</taxon>
        <taxon>Dikarya</taxon>
        <taxon>Ascomycota</taxon>
        <taxon>Pezizomycotina</taxon>
        <taxon>Leotiomycetes</taxon>
        <taxon>Helotiales</taxon>
        <taxon>Ploettnerulaceae</taxon>
        <taxon>Cadophora</taxon>
    </lineage>
</organism>
<sequence length="307" mass="34312">MSAVNPEDSIETSLMEDAGTEAVNRHAAKSQSDKAEVATINIHSVLAALSALANIKPAPKREYNHDISKDALVLTDPSSSSSCEGLREALARAHLAKDIILAQHRARIADTFRIRPLLATLPPLFIEKMPVPSCPPLKKFGLFESLPKEVRIMIYELMIAEPRCIKLFEGHRPGDQHIHPWNSNVEGQSRHPTIMHICQEARHEGLRAARNMENGGVAMGEQDGFALKGFRTHTSSTSSWITSIMANRNLLRPRTKLLERMTSTLQLMFFSRSNTFTSDHAMRKHKRGFEPSLSLRFGPPLCFDISF</sequence>
<name>A0A8H7WIG0_9HELO</name>
<dbReference type="Pfam" id="PF20150">
    <property type="entry name" value="2EXR"/>
    <property type="match status" value="1"/>
</dbReference>
<evidence type="ECO:0000256" key="1">
    <source>
        <dbReference type="SAM" id="MobiDB-lite"/>
    </source>
</evidence>
<dbReference type="EMBL" id="JAFJYH010000011">
    <property type="protein sequence ID" value="KAG4425326.1"/>
    <property type="molecule type" value="Genomic_DNA"/>
</dbReference>
<dbReference type="AlphaFoldDB" id="A0A8H7WIG0"/>
<reference evidence="3" key="1">
    <citation type="submission" date="2021-02" db="EMBL/GenBank/DDBJ databases">
        <title>Genome sequence Cadophora malorum strain M34.</title>
        <authorList>
            <person name="Stefanovic E."/>
            <person name="Vu D."/>
            <person name="Scully C."/>
            <person name="Dijksterhuis J."/>
            <person name="Roader J."/>
            <person name="Houbraken J."/>
        </authorList>
    </citation>
    <scope>NUCLEOTIDE SEQUENCE</scope>
    <source>
        <strain evidence="3">M34</strain>
    </source>
</reference>
<evidence type="ECO:0000259" key="2">
    <source>
        <dbReference type="Pfam" id="PF20150"/>
    </source>
</evidence>